<protein>
    <recommendedName>
        <fullName evidence="4">DUF4350 domain-containing protein</fullName>
    </recommendedName>
</protein>
<evidence type="ECO:0000313" key="3">
    <source>
        <dbReference type="Proteomes" id="UP001598138"/>
    </source>
</evidence>
<keyword evidence="1" id="KW-0732">Signal</keyword>
<reference evidence="2 3" key="1">
    <citation type="submission" date="2024-03" db="EMBL/GenBank/DDBJ databases">
        <title>Aquirufa genome sequencing.</title>
        <authorList>
            <person name="Pitt A."/>
            <person name="Hahn M.W."/>
        </authorList>
    </citation>
    <scope>NUCLEOTIDE SEQUENCE [LARGE SCALE GENOMIC DNA]</scope>
    <source>
        <strain evidence="2 3">OSTEICH-129V</strain>
    </source>
</reference>
<dbReference type="SUPFAM" id="SSF52317">
    <property type="entry name" value="Class I glutamine amidotransferase-like"/>
    <property type="match status" value="1"/>
</dbReference>
<evidence type="ECO:0000256" key="1">
    <source>
        <dbReference type="SAM" id="SignalP"/>
    </source>
</evidence>
<comment type="caution">
    <text evidence="2">The sequence shown here is derived from an EMBL/GenBank/DDBJ whole genome shotgun (WGS) entry which is preliminary data.</text>
</comment>
<name>A0ABW6DEX0_9BACT</name>
<gene>
    <name evidence="2" type="ORF">U0R10_07595</name>
</gene>
<accession>A0ABW6DEX0</accession>
<dbReference type="EMBL" id="JBBKXZ010000002">
    <property type="protein sequence ID" value="MFD3394478.1"/>
    <property type="molecule type" value="Genomic_DNA"/>
</dbReference>
<proteinExistence type="predicted"/>
<feature type="signal peptide" evidence="1">
    <location>
        <begin position="1"/>
        <end position="18"/>
    </location>
</feature>
<keyword evidence="3" id="KW-1185">Reference proteome</keyword>
<sequence length="303" mass="32955">MKSKLLAFCLLVTLAAQGQMLNDSPFDANVAHPKYTQGKGPKVLFDKGHYNFIVDMGLAKPLMDVATADGYQVRVDSMKFTKAYLAPYKMLVIFPAMPFKFGSKSQVTDEITFTPDELTALHDWVSEGGSLIMFDEHAPIDKSVTPLFNTFGIQLSIGIVSDSLNYETKFTIPNKETLLKFTRSNGLLNTDHPITQGEKTGEQINNIMGYGGGGLTGAGYTNLFKLSPSATIKKYSGSAPSGTANSQGLAGKFGKGKVVALGDCNGFTAMYVMMKSVKFSAGMQVADYDWKQFALNTLHWLSI</sequence>
<dbReference type="Gene3D" id="3.40.50.880">
    <property type="match status" value="1"/>
</dbReference>
<evidence type="ECO:0000313" key="2">
    <source>
        <dbReference type="EMBL" id="MFD3394478.1"/>
    </source>
</evidence>
<dbReference type="RefSeq" id="WP_377983360.1">
    <property type="nucleotide sequence ID" value="NZ_JBBKXZ010000002.1"/>
</dbReference>
<dbReference type="Proteomes" id="UP001598138">
    <property type="component" value="Unassembled WGS sequence"/>
</dbReference>
<feature type="chain" id="PRO_5046048165" description="DUF4350 domain-containing protein" evidence="1">
    <location>
        <begin position="19"/>
        <end position="303"/>
    </location>
</feature>
<evidence type="ECO:0008006" key="4">
    <source>
        <dbReference type="Google" id="ProtNLM"/>
    </source>
</evidence>
<dbReference type="InterPro" id="IPR029062">
    <property type="entry name" value="Class_I_gatase-like"/>
</dbReference>
<organism evidence="2 3">
    <name type="scientific">Aquirufa avitistagni</name>
    <dbReference type="NCBI Taxonomy" id="3104728"/>
    <lineage>
        <taxon>Bacteria</taxon>
        <taxon>Pseudomonadati</taxon>
        <taxon>Bacteroidota</taxon>
        <taxon>Cytophagia</taxon>
        <taxon>Cytophagales</taxon>
        <taxon>Flectobacillaceae</taxon>
        <taxon>Aquirufa</taxon>
    </lineage>
</organism>